<dbReference type="RefSeq" id="WP_096353601.1">
    <property type="nucleotide sequence ID" value="NZ_AP014946.1"/>
</dbReference>
<name>A0A0S3PSS0_9BRAD</name>
<sequence>MKVLLAALLIVLPFAAMAQENKAEAELMQAMAYSKVEQKRIKEPGEAIRALVREKVLALKPDRRMDYTDYRIVKRPATFLGQELVVVEEEYLTKYIGCCVNEGIGAILRVTGDRAPLEAFAKENLCKLREQQHVLEDLRNIGMKNISGEYTAISCRERDTVELTR</sequence>
<dbReference type="OrthoDB" id="5624645at2"/>
<dbReference type="EMBL" id="AP014946">
    <property type="protein sequence ID" value="BAT58931.1"/>
    <property type="molecule type" value="Genomic_DNA"/>
</dbReference>
<feature type="chain" id="PRO_5006615692" evidence="1">
    <location>
        <begin position="19"/>
        <end position="165"/>
    </location>
</feature>
<dbReference type="Proteomes" id="UP000236884">
    <property type="component" value="Chromosome"/>
</dbReference>
<gene>
    <name evidence="2" type="ORF">GJW-30_1_01459</name>
</gene>
<evidence type="ECO:0000256" key="1">
    <source>
        <dbReference type="SAM" id="SignalP"/>
    </source>
</evidence>
<keyword evidence="1" id="KW-0732">Signal</keyword>
<feature type="signal peptide" evidence="1">
    <location>
        <begin position="1"/>
        <end position="18"/>
    </location>
</feature>
<accession>A0A0S3PSS0</accession>
<keyword evidence="3" id="KW-1185">Reference proteome</keyword>
<proteinExistence type="predicted"/>
<evidence type="ECO:0000313" key="2">
    <source>
        <dbReference type="EMBL" id="BAT58931.1"/>
    </source>
</evidence>
<protein>
    <submittedName>
        <fullName evidence="2">Uncharacterized protein</fullName>
    </submittedName>
</protein>
<dbReference type="KEGG" id="vgo:GJW-30_1_01459"/>
<dbReference type="AlphaFoldDB" id="A0A0S3PSS0"/>
<evidence type="ECO:0000313" key="3">
    <source>
        <dbReference type="Proteomes" id="UP000236884"/>
    </source>
</evidence>
<organism evidence="2 3">
    <name type="scientific">Variibacter gotjawalensis</name>
    <dbReference type="NCBI Taxonomy" id="1333996"/>
    <lineage>
        <taxon>Bacteria</taxon>
        <taxon>Pseudomonadati</taxon>
        <taxon>Pseudomonadota</taxon>
        <taxon>Alphaproteobacteria</taxon>
        <taxon>Hyphomicrobiales</taxon>
        <taxon>Nitrobacteraceae</taxon>
        <taxon>Variibacter</taxon>
    </lineage>
</organism>
<reference evidence="2 3" key="1">
    <citation type="submission" date="2015-08" db="EMBL/GenBank/DDBJ databases">
        <title>Investigation of the bacterial diversity of lava forest soil.</title>
        <authorList>
            <person name="Lee J.S."/>
        </authorList>
    </citation>
    <scope>NUCLEOTIDE SEQUENCE [LARGE SCALE GENOMIC DNA]</scope>
    <source>
        <strain evidence="2 3">GJW-30</strain>
    </source>
</reference>